<name>A0A372GLP1_9ACTN</name>
<comment type="caution">
    <text evidence="1">The sequence shown here is derived from an EMBL/GenBank/DDBJ whole genome shotgun (WGS) entry which is preliminary data.</text>
</comment>
<accession>A0A372GLP1</accession>
<dbReference type="OrthoDB" id="3618883at2"/>
<dbReference type="InterPro" id="IPR036086">
    <property type="entry name" value="ParB/Sulfiredoxin_sf"/>
</dbReference>
<dbReference type="EMBL" id="QVNQ01000002">
    <property type="protein sequence ID" value="RFS85973.1"/>
    <property type="molecule type" value="Genomic_DNA"/>
</dbReference>
<keyword evidence="2" id="KW-1185">Reference proteome</keyword>
<reference evidence="1 2" key="1">
    <citation type="submission" date="2018-08" db="EMBL/GenBank/DDBJ databases">
        <title>Actinomadura spongicola sp. nov., isolated from marine sponge Leucetta chagosensis.</title>
        <authorList>
            <person name="Li L."/>
            <person name="Lin H.W."/>
        </authorList>
    </citation>
    <scope>NUCLEOTIDE SEQUENCE [LARGE SCALE GENOMIC DNA]</scope>
    <source>
        <strain evidence="1 2">LHW52907</strain>
    </source>
</reference>
<organism evidence="1 2">
    <name type="scientific">Actinomadura spongiicola</name>
    <dbReference type="NCBI Taxonomy" id="2303421"/>
    <lineage>
        <taxon>Bacteria</taxon>
        <taxon>Bacillati</taxon>
        <taxon>Actinomycetota</taxon>
        <taxon>Actinomycetes</taxon>
        <taxon>Streptosporangiales</taxon>
        <taxon>Thermomonosporaceae</taxon>
        <taxon>Actinomadura</taxon>
    </lineage>
</organism>
<protein>
    <recommendedName>
        <fullName evidence="3">ParB/Sulfiredoxin domain-containing protein</fullName>
    </recommendedName>
</protein>
<evidence type="ECO:0008006" key="3">
    <source>
        <dbReference type="Google" id="ProtNLM"/>
    </source>
</evidence>
<sequence length="129" mass="14142">MSGDATGTTSHDTEHGPYDQVFVLLGWAWDVAAAARASTRYTVTHANVSEIGALGALIRVDADYAETVDLSRPLLAVPLPEVRTPIVIDGWHRIHKARETGVAELPVIFLDAHDERACRLMGGSVRRRW</sequence>
<evidence type="ECO:0000313" key="2">
    <source>
        <dbReference type="Proteomes" id="UP000262882"/>
    </source>
</evidence>
<evidence type="ECO:0000313" key="1">
    <source>
        <dbReference type="EMBL" id="RFS85973.1"/>
    </source>
</evidence>
<dbReference type="AlphaFoldDB" id="A0A372GLP1"/>
<dbReference type="Proteomes" id="UP000262882">
    <property type="component" value="Unassembled WGS sequence"/>
</dbReference>
<proteinExistence type="predicted"/>
<dbReference type="SUPFAM" id="SSF110849">
    <property type="entry name" value="ParB/Sulfiredoxin"/>
    <property type="match status" value="1"/>
</dbReference>
<dbReference type="RefSeq" id="WP_117398088.1">
    <property type="nucleotide sequence ID" value="NZ_QVNQ01000002.1"/>
</dbReference>
<gene>
    <name evidence="1" type="ORF">D0T12_04860</name>
</gene>